<dbReference type="eggNOG" id="ENOG5033ZP6">
    <property type="taxonomic scope" value="Bacteria"/>
</dbReference>
<sequence>MVRVLAAVVTLVALAAIALGLSSPDGEVTSAPRPTEPAPTSAAPTPSAPTPTPSPTPEPVSAALAPRLTVPTAAERCASTTVQATEAVRSAVGDEGVQAAVCQALDFVFDARYSALSLPRQTYTSADFDAARGFLTEAARDRVYASRVAAVVAAPRSDPARRGTGLLLLDGPDAGSGREFFGTDWTTDGYPDRPVWVDPSWSPVRVGLERGGATPRLSVAVETEAGALVWNPASSAVEQMRIDTEGTFGLVRTADGWRIDTWTVSSSRPRFTAAPPA</sequence>
<keyword evidence="2" id="KW-0732">Signal</keyword>
<evidence type="ECO:0000313" key="4">
    <source>
        <dbReference type="Proteomes" id="UP000003111"/>
    </source>
</evidence>
<evidence type="ECO:0000313" key="3">
    <source>
        <dbReference type="EMBL" id="EFQ82545.1"/>
    </source>
</evidence>
<feature type="compositionally biased region" description="Low complexity" evidence="1">
    <location>
        <begin position="29"/>
        <end position="45"/>
    </location>
</feature>
<dbReference type="STRING" id="585531.HMPREF0063_11754"/>
<protein>
    <submittedName>
        <fullName evidence="3">Uncharacterized protein</fullName>
    </submittedName>
</protein>
<feature type="region of interest" description="Disordered" evidence="1">
    <location>
        <begin position="24"/>
        <end position="61"/>
    </location>
</feature>
<dbReference type="Proteomes" id="UP000003111">
    <property type="component" value="Unassembled WGS sequence"/>
</dbReference>
<evidence type="ECO:0000256" key="1">
    <source>
        <dbReference type="SAM" id="MobiDB-lite"/>
    </source>
</evidence>
<comment type="caution">
    <text evidence="3">The sequence shown here is derived from an EMBL/GenBank/DDBJ whole genome shotgun (WGS) entry which is preliminary data.</text>
</comment>
<accession>E2SDG8</accession>
<dbReference type="AlphaFoldDB" id="E2SDG8"/>
<feature type="chain" id="PRO_5039316291" evidence="2">
    <location>
        <begin position="16"/>
        <end position="277"/>
    </location>
</feature>
<feature type="signal peptide" evidence="2">
    <location>
        <begin position="1"/>
        <end position="15"/>
    </location>
</feature>
<reference evidence="3" key="1">
    <citation type="submission" date="2010-08" db="EMBL/GenBank/DDBJ databases">
        <authorList>
            <person name="Muzny D."/>
            <person name="Qin X."/>
            <person name="Buhay C."/>
            <person name="Dugan-Rocha S."/>
            <person name="Ding Y."/>
            <person name="Chen G."/>
            <person name="Hawes A."/>
            <person name="Holder M."/>
            <person name="Jhangiani S."/>
            <person name="Johnson A."/>
            <person name="Khan Z."/>
            <person name="Li Z."/>
            <person name="Liu W."/>
            <person name="Liu X."/>
            <person name="Perez L."/>
            <person name="Shen H."/>
            <person name="Wang Q."/>
            <person name="Watt J."/>
            <person name="Xi L."/>
            <person name="Xin Y."/>
            <person name="Zhou J."/>
            <person name="Deng J."/>
            <person name="Jiang H."/>
            <person name="Liu Y."/>
            <person name="Qu J."/>
            <person name="Song X.-Z."/>
            <person name="Zhang L."/>
            <person name="Villasana D."/>
            <person name="Johnson A."/>
            <person name="Liu J."/>
            <person name="Liyanage D."/>
            <person name="Lorensuhewa L."/>
            <person name="Robinson T."/>
            <person name="Song A."/>
            <person name="Song B.-B."/>
            <person name="Dinh H."/>
            <person name="Thornton R."/>
            <person name="Coyle M."/>
            <person name="Francisco L."/>
            <person name="Jackson L."/>
            <person name="Javaid M."/>
            <person name="Korchina V."/>
            <person name="Kovar C."/>
            <person name="Mata R."/>
            <person name="Mathew T."/>
            <person name="Ngo R."/>
            <person name="Nguyen L."/>
            <person name="Nguyen N."/>
            <person name="Okwuonu G."/>
            <person name="Ongeri F."/>
            <person name="Pham C."/>
            <person name="Simmons D."/>
            <person name="Wilczek-Boney K."/>
            <person name="Hale W."/>
            <person name="Jakkamsetti A."/>
            <person name="Pham P."/>
            <person name="Ruth R."/>
            <person name="San Lucas F."/>
            <person name="Warren J."/>
            <person name="Zhang J."/>
            <person name="Zhao Z."/>
            <person name="Zhou C."/>
            <person name="Zhu D."/>
            <person name="Lee S."/>
            <person name="Bess C."/>
            <person name="Blankenburg K."/>
            <person name="Forbes L."/>
            <person name="Fu Q."/>
            <person name="Gubbala S."/>
            <person name="Hirani K."/>
            <person name="Jayaseelan J.C."/>
            <person name="Lara F."/>
            <person name="Munidasa M."/>
            <person name="Palculict T."/>
            <person name="Patil S."/>
            <person name="Pu L.-L."/>
            <person name="Saada N."/>
            <person name="Tang L."/>
            <person name="Weissenberger G."/>
            <person name="Zhu Y."/>
            <person name="Hemphill L."/>
            <person name="Shang Y."/>
            <person name="Youmans B."/>
            <person name="Ayvaz T."/>
            <person name="Ross M."/>
            <person name="Santibanez J."/>
            <person name="Aqrawi P."/>
            <person name="Gross S."/>
            <person name="Joshi V."/>
            <person name="Fowler G."/>
            <person name="Nazareth L."/>
            <person name="Reid J."/>
            <person name="Worley K."/>
            <person name="Petrosino J."/>
            <person name="Highlander S."/>
            <person name="Gibbs R."/>
        </authorList>
    </citation>
    <scope>NUCLEOTIDE SEQUENCE [LARGE SCALE GENOMIC DNA]</scope>
    <source>
        <strain evidence="3">DSM 15272</strain>
    </source>
</reference>
<keyword evidence="4" id="KW-1185">Reference proteome</keyword>
<dbReference type="HOGENOM" id="CLU_1003386_0_0_11"/>
<name>E2SDG8_9ACTN</name>
<feature type="compositionally biased region" description="Pro residues" evidence="1">
    <location>
        <begin position="46"/>
        <end position="58"/>
    </location>
</feature>
<gene>
    <name evidence="3" type="ORF">HMPREF0063_11754</name>
</gene>
<organism evidence="3 4">
    <name type="scientific">Aeromicrobium marinum DSM 15272</name>
    <dbReference type="NCBI Taxonomy" id="585531"/>
    <lineage>
        <taxon>Bacteria</taxon>
        <taxon>Bacillati</taxon>
        <taxon>Actinomycetota</taxon>
        <taxon>Actinomycetes</taxon>
        <taxon>Propionibacteriales</taxon>
        <taxon>Nocardioidaceae</taxon>
        <taxon>Aeromicrobium</taxon>
    </lineage>
</organism>
<proteinExistence type="predicted"/>
<evidence type="ECO:0000256" key="2">
    <source>
        <dbReference type="SAM" id="SignalP"/>
    </source>
</evidence>
<dbReference type="EMBL" id="ACLF03000006">
    <property type="protein sequence ID" value="EFQ82545.1"/>
    <property type="molecule type" value="Genomic_DNA"/>
</dbReference>